<dbReference type="InterPro" id="IPR000055">
    <property type="entry name" value="Restrct_endonuc_typeI_TRD"/>
</dbReference>
<dbReference type="Gene3D" id="1.10.287.1120">
    <property type="entry name" value="Bipartite methylase S protein"/>
    <property type="match status" value="1"/>
</dbReference>
<evidence type="ECO:0000259" key="5">
    <source>
        <dbReference type="Pfam" id="PF01420"/>
    </source>
</evidence>
<dbReference type="InterPro" id="IPR052021">
    <property type="entry name" value="Type-I_RS_S_subunit"/>
</dbReference>
<dbReference type="EMBL" id="JBIGHW010000002">
    <property type="protein sequence ID" value="MFG6440217.1"/>
    <property type="molecule type" value="Genomic_DNA"/>
</dbReference>
<dbReference type="InterPro" id="IPR044946">
    <property type="entry name" value="Restrct_endonuc_typeI_TRD_sf"/>
</dbReference>
<keyword evidence="6" id="KW-0378">Hydrolase</keyword>
<organism evidence="6 7">
    <name type="scientific">Pelomonas margarita</name>
    <dbReference type="NCBI Taxonomy" id="3299031"/>
    <lineage>
        <taxon>Bacteria</taxon>
        <taxon>Pseudomonadati</taxon>
        <taxon>Pseudomonadota</taxon>
        <taxon>Betaproteobacteria</taxon>
        <taxon>Burkholderiales</taxon>
        <taxon>Sphaerotilaceae</taxon>
        <taxon>Roseateles</taxon>
    </lineage>
</organism>
<evidence type="ECO:0000256" key="2">
    <source>
        <dbReference type="ARBA" id="ARBA00022747"/>
    </source>
</evidence>
<evidence type="ECO:0000256" key="4">
    <source>
        <dbReference type="SAM" id="Coils"/>
    </source>
</evidence>
<dbReference type="GO" id="GO:0016787">
    <property type="term" value="F:hydrolase activity"/>
    <property type="evidence" value="ECO:0007669"/>
    <property type="project" value="UniProtKB-KW"/>
</dbReference>
<dbReference type="GO" id="GO:0004519">
    <property type="term" value="F:endonuclease activity"/>
    <property type="evidence" value="ECO:0007669"/>
    <property type="project" value="UniProtKB-KW"/>
</dbReference>
<keyword evidence="6" id="KW-0255">Endonuclease</keyword>
<dbReference type="Proteomes" id="UP001606301">
    <property type="component" value="Unassembled WGS sequence"/>
</dbReference>
<comment type="caution">
    <text evidence="6">The sequence shown here is derived from an EMBL/GenBank/DDBJ whole genome shotgun (WGS) entry which is preliminary data.</text>
</comment>
<dbReference type="PANTHER" id="PTHR30408">
    <property type="entry name" value="TYPE-1 RESTRICTION ENZYME ECOKI SPECIFICITY PROTEIN"/>
    <property type="match status" value="1"/>
</dbReference>
<evidence type="ECO:0000256" key="1">
    <source>
        <dbReference type="ARBA" id="ARBA00010923"/>
    </source>
</evidence>
<dbReference type="Pfam" id="PF01420">
    <property type="entry name" value="Methylase_S"/>
    <property type="match status" value="1"/>
</dbReference>
<name>A0ABW7FGN4_9BURK</name>
<keyword evidence="2" id="KW-0680">Restriction system</keyword>
<keyword evidence="3" id="KW-0238">DNA-binding</keyword>
<keyword evidence="7" id="KW-1185">Reference proteome</keyword>
<dbReference type="PANTHER" id="PTHR30408:SF12">
    <property type="entry name" value="TYPE I RESTRICTION ENZYME MJAVIII SPECIFICITY SUBUNIT"/>
    <property type="match status" value="1"/>
</dbReference>
<accession>A0ABW7FGN4</accession>
<feature type="coiled-coil region" evidence="4">
    <location>
        <begin position="406"/>
        <end position="433"/>
    </location>
</feature>
<dbReference type="Gene3D" id="3.90.220.20">
    <property type="entry name" value="DNA methylase specificity domains"/>
    <property type="match status" value="2"/>
</dbReference>
<comment type="similarity">
    <text evidence="1">Belongs to the type-I restriction system S methylase family.</text>
</comment>
<proteinExistence type="inferred from homology"/>
<keyword evidence="6" id="KW-0540">Nuclease</keyword>
<evidence type="ECO:0000313" key="7">
    <source>
        <dbReference type="Proteomes" id="UP001606301"/>
    </source>
</evidence>
<feature type="domain" description="Type I restriction modification DNA specificity" evidence="5">
    <location>
        <begin position="258"/>
        <end position="420"/>
    </location>
</feature>
<dbReference type="RefSeq" id="WP_394396213.1">
    <property type="nucleotide sequence ID" value="NZ_JBIGHW010000002.1"/>
</dbReference>
<evidence type="ECO:0000256" key="3">
    <source>
        <dbReference type="ARBA" id="ARBA00023125"/>
    </source>
</evidence>
<reference evidence="6 7" key="1">
    <citation type="submission" date="2024-08" db="EMBL/GenBank/DDBJ databases">
        <authorList>
            <person name="Lu H."/>
        </authorList>
    </citation>
    <scope>NUCLEOTIDE SEQUENCE [LARGE SCALE GENOMIC DNA]</scope>
    <source>
        <strain evidence="6 7">LKC17W</strain>
    </source>
</reference>
<dbReference type="SUPFAM" id="SSF116734">
    <property type="entry name" value="DNA methylase specificity domain"/>
    <property type="match status" value="2"/>
</dbReference>
<sequence>MSKDKKLVPKLRFPEFQNAGNWTTVKLGAMVSITSEKVGNAACVPMSITSGVGLVSQEEKFGRVIAGDSYKNYLRLEPNDFAYNKSSTKEYPEGFLTLYSGSELAAVPNSIFTCFRSKYDSAVPAYLNYLFQGNLHGKWLRNFIQVGARAHGSLSINDADLMKLPVPLPTGESSNIEQRKIADCLSSLDEVIGAQARKVKALEVHKNGLMQRLFPCEGENLPRLRFPRFRDRAEWRATKIGKLVDEGLLYPPRDGNHGSIHPKSSDYVPEGIPFIMASDLKDGKVDIEGCHFIEEELADRLKKGFAKEGDVLLSHKGTVGSVAVVPAIPVPYLMLTPQVTYFRVRNKEKLSNAFLAHLFCAPVFQKNLLKASGGGTRAYIGIIEQANLQVTLPSDIDEQQCIANSLGCLNDQIAAQREQLDALRRHKDGLMQRLFPLTSALDA</sequence>
<keyword evidence="4" id="KW-0175">Coiled coil</keyword>
<protein>
    <submittedName>
        <fullName evidence="6">Restriction endonuclease subunit S</fullName>
        <ecNumber evidence="6">3.1.21.-</ecNumber>
    </submittedName>
</protein>
<dbReference type="EC" id="3.1.21.-" evidence="6"/>
<gene>
    <name evidence="6" type="ORF">ACG0Z3_05920</name>
</gene>
<evidence type="ECO:0000313" key="6">
    <source>
        <dbReference type="EMBL" id="MFG6440217.1"/>
    </source>
</evidence>